<name>A0A346NHL9_9ALTE</name>
<feature type="repeat" description="TPR" evidence="1">
    <location>
        <begin position="440"/>
        <end position="473"/>
    </location>
</feature>
<dbReference type="InterPro" id="IPR019734">
    <property type="entry name" value="TPR_rpt"/>
</dbReference>
<dbReference type="Proteomes" id="UP000262073">
    <property type="component" value="Chromosome"/>
</dbReference>
<dbReference type="InterPro" id="IPR050491">
    <property type="entry name" value="AmpC-like"/>
</dbReference>
<feature type="signal peptide" evidence="2">
    <location>
        <begin position="1"/>
        <end position="22"/>
    </location>
</feature>
<dbReference type="Pfam" id="PF00144">
    <property type="entry name" value="Beta-lactamase"/>
    <property type="match status" value="1"/>
</dbReference>
<keyword evidence="5" id="KW-1185">Reference proteome</keyword>
<dbReference type="PANTHER" id="PTHR46825">
    <property type="entry name" value="D-ALANYL-D-ALANINE-CARBOXYPEPTIDASE/ENDOPEPTIDASE AMPH"/>
    <property type="match status" value="1"/>
</dbReference>
<dbReference type="SUPFAM" id="SSF48452">
    <property type="entry name" value="TPR-like"/>
    <property type="match status" value="1"/>
</dbReference>
<evidence type="ECO:0000313" key="5">
    <source>
        <dbReference type="Proteomes" id="UP000262073"/>
    </source>
</evidence>
<evidence type="ECO:0000259" key="3">
    <source>
        <dbReference type="Pfam" id="PF00144"/>
    </source>
</evidence>
<evidence type="ECO:0000256" key="1">
    <source>
        <dbReference type="PROSITE-ProRule" id="PRU00339"/>
    </source>
</evidence>
<keyword evidence="1" id="KW-0802">TPR repeat</keyword>
<feature type="domain" description="Beta-lactamase-related" evidence="3">
    <location>
        <begin position="47"/>
        <end position="349"/>
    </location>
</feature>
<dbReference type="PROSITE" id="PS50005">
    <property type="entry name" value="TPR"/>
    <property type="match status" value="1"/>
</dbReference>
<gene>
    <name evidence="4" type="ORF">D0Y50_00765</name>
</gene>
<reference evidence="4 5" key="1">
    <citation type="submission" date="2018-08" db="EMBL/GenBank/DDBJ databases">
        <title>Salinimonas sediminis sp. nov., a piezophilic bacterium isolated from a deep-sea sediment sample from the New Britain Trench.</title>
        <authorList>
            <person name="Cao J."/>
        </authorList>
    </citation>
    <scope>NUCLEOTIDE SEQUENCE [LARGE SCALE GENOMIC DNA]</scope>
    <source>
        <strain evidence="4 5">N102</strain>
    </source>
</reference>
<evidence type="ECO:0000313" key="4">
    <source>
        <dbReference type="EMBL" id="AXR05026.1"/>
    </source>
</evidence>
<dbReference type="AlphaFoldDB" id="A0A346NHL9"/>
<feature type="chain" id="PRO_5017014208" description="Beta-lactamase-related domain-containing protein" evidence="2">
    <location>
        <begin position="23"/>
        <end position="504"/>
    </location>
</feature>
<dbReference type="EMBL" id="CP031769">
    <property type="protein sequence ID" value="AXR05026.1"/>
    <property type="molecule type" value="Genomic_DNA"/>
</dbReference>
<dbReference type="Gene3D" id="1.25.40.10">
    <property type="entry name" value="Tetratricopeptide repeat domain"/>
    <property type="match status" value="1"/>
</dbReference>
<dbReference type="KEGG" id="salm:D0Y50_00765"/>
<dbReference type="InterPro" id="IPR012338">
    <property type="entry name" value="Beta-lactam/transpept-like"/>
</dbReference>
<sequence length="504" mass="54962">MNKVGWVAVLMVLALSSAAAQAPRKGENWAIERIDNYLGRSITQGFSGAVMVANGNHIVLKKGYGNAVRNSDIPITTATLFDIGSVTKQFTAAAIIMLQDQQKLSVNDTLARFFPKVPHDKQSITVHQLLTHTSGLPAGLGVGDFEHIGTTAFFNRLMATPLRAAPGEQFHYSNVGYSLLARIIELVADDDYERVLQTLLFRPAGMMHTGYLAFDASSSVTAAGYKSGVVMTPTTLSRYKADGQVSWALKGNGGIISSIDDMYNWYLALRNHVVLSEAQVELLTTRHVVENAERNQSYGYGWSIFSSPRGNKMIGHNGSNGVYYFDFRWLPDDDLAILYASNALMKDTPAVSENIELMLFDDVFNPPAFAPGPVTQVLAFAMAYKGPAPTLAKTIAEKFSQQISERYVLNRAGLTLLDAGKTERAISVLKLNVERFAEDGNLWDSLGEAQLAAGHLEAAKQSFVKALVKAPQTQCYWCANAQDKLQHIKMRQKAAIPVTSAGAG</sequence>
<dbReference type="OrthoDB" id="119951at2"/>
<dbReference type="InterPro" id="IPR011990">
    <property type="entry name" value="TPR-like_helical_dom_sf"/>
</dbReference>
<dbReference type="SUPFAM" id="SSF56601">
    <property type="entry name" value="beta-lactamase/transpeptidase-like"/>
    <property type="match status" value="1"/>
</dbReference>
<keyword evidence="2" id="KW-0732">Signal</keyword>
<dbReference type="PANTHER" id="PTHR46825:SF9">
    <property type="entry name" value="BETA-LACTAMASE-RELATED DOMAIN-CONTAINING PROTEIN"/>
    <property type="match status" value="1"/>
</dbReference>
<proteinExistence type="predicted"/>
<dbReference type="InterPro" id="IPR001466">
    <property type="entry name" value="Beta-lactam-related"/>
</dbReference>
<accession>A0A346NHL9</accession>
<protein>
    <recommendedName>
        <fullName evidence="3">Beta-lactamase-related domain-containing protein</fullName>
    </recommendedName>
</protein>
<dbReference type="Gene3D" id="3.40.710.10">
    <property type="entry name" value="DD-peptidase/beta-lactamase superfamily"/>
    <property type="match status" value="1"/>
</dbReference>
<dbReference type="RefSeq" id="WP_108567755.1">
    <property type="nucleotide sequence ID" value="NZ_CP031769.1"/>
</dbReference>
<organism evidence="4 5">
    <name type="scientific">Salinimonas sediminis</name>
    <dbReference type="NCBI Taxonomy" id="2303538"/>
    <lineage>
        <taxon>Bacteria</taxon>
        <taxon>Pseudomonadati</taxon>
        <taxon>Pseudomonadota</taxon>
        <taxon>Gammaproteobacteria</taxon>
        <taxon>Alteromonadales</taxon>
        <taxon>Alteromonadaceae</taxon>
        <taxon>Alteromonas/Salinimonas group</taxon>
        <taxon>Salinimonas</taxon>
    </lineage>
</organism>
<evidence type="ECO:0000256" key="2">
    <source>
        <dbReference type="SAM" id="SignalP"/>
    </source>
</evidence>